<protein>
    <submittedName>
        <fullName evidence="1">Uncharacterized protein</fullName>
    </submittedName>
</protein>
<sequence>MSNFGEVSVQCSNHGTENVPSHTEELRVFLMSGEQQLTFRQWYSETWVTIQQQVLLSQETLQQERLNSTESGLSTLRERML</sequence>
<comment type="caution">
    <text evidence="1">The sequence shown here is derived from an EMBL/GenBank/DDBJ whole genome shotgun (WGS) entry which is preliminary data.</text>
</comment>
<evidence type="ECO:0000313" key="1">
    <source>
        <dbReference type="EMBL" id="MPN54877.1"/>
    </source>
</evidence>
<proteinExistence type="predicted"/>
<reference evidence="1" key="1">
    <citation type="submission" date="2019-08" db="EMBL/GenBank/DDBJ databases">
        <authorList>
            <person name="Kucharzyk K."/>
            <person name="Murdoch R.W."/>
            <person name="Higgins S."/>
            <person name="Loffler F."/>
        </authorList>
    </citation>
    <scope>NUCLEOTIDE SEQUENCE</scope>
</reference>
<dbReference type="EMBL" id="VSSQ01123545">
    <property type="protein sequence ID" value="MPN54877.1"/>
    <property type="molecule type" value="Genomic_DNA"/>
</dbReference>
<organism evidence="1">
    <name type="scientific">bioreactor metagenome</name>
    <dbReference type="NCBI Taxonomy" id="1076179"/>
    <lineage>
        <taxon>unclassified sequences</taxon>
        <taxon>metagenomes</taxon>
        <taxon>ecological metagenomes</taxon>
    </lineage>
</organism>
<name>A0A645IUR2_9ZZZZ</name>
<gene>
    <name evidence="1" type="ORF">SDC9_202555</name>
</gene>
<dbReference type="AlphaFoldDB" id="A0A645IUR2"/>
<accession>A0A645IUR2</accession>